<evidence type="ECO:0000256" key="4">
    <source>
        <dbReference type="PROSITE-ProRule" id="PRU01343"/>
    </source>
</evidence>
<keyword evidence="7" id="KW-1185">Reference proteome</keyword>
<feature type="domain" description="GRF-type" evidence="5">
    <location>
        <begin position="29"/>
        <end position="69"/>
    </location>
</feature>
<keyword evidence="1" id="KW-0479">Metal-binding</keyword>
<evidence type="ECO:0000259" key="5">
    <source>
        <dbReference type="PROSITE" id="PS51999"/>
    </source>
</evidence>
<dbReference type="PROSITE" id="PS51999">
    <property type="entry name" value="ZF_GRF"/>
    <property type="match status" value="1"/>
</dbReference>
<evidence type="ECO:0000256" key="1">
    <source>
        <dbReference type="ARBA" id="ARBA00022723"/>
    </source>
</evidence>
<proteinExistence type="predicted"/>
<protein>
    <recommendedName>
        <fullName evidence="5">GRF-type domain-containing protein</fullName>
    </recommendedName>
</protein>
<sequence length="93" mass="10783">MEGSSAGSGNSGLSRNSSARCIEFLLKDCYHGVRARLITSNTERNPFRRFQKCPVTKNDCGFYEWIDDELPQFQNECVRNMMRTNRNLDEQLK</sequence>
<dbReference type="GO" id="GO:0008270">
    <property type="term" value="F:zinc ion binding"/>
    <property type="evidence" value="ECO:0007669"/>
    <property type="project" value="UniProtKB-KW"/>
</dbReference>
<reference evidence="6 7" key="1">
    <citation type="journal article" date="2021" name="Nat. Commun.">
        <title>Incipient diploidization of the medicinal plant Perilla within 10,000 years.</title>
        <authorList>
            <person name="Zhang Y."/>
            <person name="Shen Q."/>
            <person name="Leng L."/>
            <person name="Zhang D."/>
            <person name="Chen S."/>
            <person name="Shi Y."/>
            <person name="Ning Z."/>
            <person name="Chen S."/>
        </authorList>
    </citation>
    <scope>NUCLEOTIDE SEQUENCE [LARGE SCALE GENOMIC DNA]</scope>
    <source>
        <strain evidence="7">cv. PC099</strain>
    </source>
</reference>
<evidence type="ECO:0000313" key="6">
    <source>
        <dbReference type="EMBL" id="KAH6820999.1"/>
    </source>
</evidence>
<dbReference type="PANTHER" id="PTHR33248">
    <property type="entry name" value="ZINC ION-BINDING PROTEIN"/>
    <property type="match status" value="1"/>
</dbReference>
<comment type="caution">
    <text evidence="6">The sequence shown here is derived from an EMBL/GenBank/DDBJ whole genome shotgun (WGS) entry which is preliminary data.</text>
</comment>
<evidence type="ECO:0000256" key="2">
    <source>
        <dbReference type="ARBA" id="ARBA00022771"/>
    </source>
</evidence>
<dbReference type="AlphaFoldDB" id="A0AAD4ITK1"/>
<dbReference type="EMBL" id="SDAM02002865">
    <property type="protein sequence ID" value="KAH6820999.1"/>
    <property type="molecule type" value="Genomic_DNA"/>
</dbReference>
<dbReference type="InterPro" id="IPR010666">
    <property type="entry name" value="Znf_GRF"/>
</dbReference>
<accession>A0AAD4ITK1</accession>
<gene>
    <name evidence="6" type="ORF">C2S53_017042</name>
</gene>
<dbReference type="Pfam" id="PF06839">
    <property type="entry name" value="Zn_ribbon_GRF"/>
    <property type="match status" value="1"/>
</dbReference>
<evidence type="ECO:0000313" key="7">
    <source>
        <dbReference type="Proteomes" id="UP001190926"/>
    </source>
</evidence>
<keyword evidence="3" id="KW-0862">Zinc</keyword>
<organism evidence="6 7">
    <name type="scientific">Perilla frutescens var. hirtella</name>
    <name type="common">Perilla citriodora</name>
    <name type="synonym">Perilla setoyensis</name>
    <dbReference type="NCBI Taxonomy" id="608512"/>
    <lineage>
        <taxon>Eukaryota</taxon>
        <taxon>Viridiplantae</taxon>
        <taxon>Streptophyta</taxon>
        <taxon>Embryophyta</taxon>
        <taxon>Tracheophyta</taxon>
        <taxon>Spermatophyta</taxon>
        <taxon>Magnoliopsida</taxon>
        <taxon>eudicotyledons</taxon>
        <taxon>Gunneridae</taxon>
        <taxon>Pentapetalae</taxon>
        <taxon>asterids</taxon>
        <taxon>lamiids</taxon>
        <taxon>Lamiales</taxon>
        <taxon>Lamiaceae</taxon>
        <taxon>Nepetoideae</taxon>
        <taxon>Elsholtzieae</taxon>
        <taxon>Perilla</taxon>
    </lineage>
</organism>
<name>A0AAD4ITK1_PERFH</name>
<keyword evidence="2 4" id="KW-0863">Zinc-finger</keyword>
<evidence type="ECO:0000256" key="3">
    <source>
        <dbReference type="ARBA" id="ARBA00022833"/>
    </source>
</evidence>
<dbReference type="Proteomes" id="UP001190926">
    <property type="component" value="Unassembled WGS sequence"/>
</dbReference>